<dbReference type="EMBL" id="LT854265">
    <property type="protein sequence ID" value="SMR62089.1"/>
    <property type="molecule type" value="Genomic_DNA"/>
</dbReference>
<evidence type="ECO:0000313" key="2">
    <source>
        <dbReference type="Proteomes" id="UP000245764"/>
    </source>
</evidence>
<reference evidence="2" key="1">
    <citation type="submission" date="2017-05" db="EMBL/GenBank/DDBJ databases">
        <authorList>
            <person name="Song R."/>
            <person name="Chenine A.L."/>
            <person name="Ruprecht R.M."/>
        </authorList>
    </citation>
    <scope>NUCLEOTIDE SEQUENCE [LARGE SCALE GENOMIC DNA]</scope>
</reference>
<dbReference type="Proteomes" id="UP000245764">
    <property type="component" value="Chromosome 13"/>
</dbReference>
<proteinExistence type="predicted"/>
<protein>
    <submittedName>
        <fullName evidence="1">Uncharacterized protein</fullName>
    </submittedName>
</protein>
<sequence length="157" mass="18781">MDPKRVDRCLLRQQIEELELEITVLRIINADLRVELASAQRPNNWLKMWLSRWHDAHRPESHQHLSRSISERTPDARQLWSAIVDPKAEGARNDCRGALLQTARCGRLRFSWYGKVVEDLKAQAAFTEAWKRQRREWWSQWYWKLPASPGYDEDFHF</sequence>
<accession>A0A2H1H8D7</accession>
<dbReference type="AlphaFoldDB" id="A0A2H1H8D7"/>
<evidence type="ECO:0000313" key="1">
    <source>
        <dbReference type="EMBL" id="SMR62089.1"/>
    </source>
</evidence>
<gene>
    <name evidence="1" type="ORF">ZT1E4_G11402</name>
</gene>
<organism evidence="1 2">
    <name type="scientific">Zymoseptoria tritici ST99CH_1E4</name>
    <dbReference type="NCBI Taxonomy" id="1276532"/>
    <lineage>
        <taxon>Eukaryota</taxon>
        <taxon>Fungi</taxon>
        <taxon>Dikarya</taxon>
        <taxon>Ascomycota</taxon>
        <taxon>Pezizomycotina</taxon>
        <taxon>Dothideomycetes</taxon>
        <taxon>Dothideomycetidae</taxon>
        <taxon>Mycosphaerellales</taxon>
        <taxon>Mycosphaerellaceae</taxon>
        <taxon>Zymoseptoria</taxon>
    </lineage>
</organism>
<name>A0A2H1H8D7_ZYMTR</name>